<keyword evidence="6" id="KW-0969">Cilium</keyword>
<evidence type="ECO:0000256" key="5">
    <source>
        <dbReference type="ARBA" id="ARBA00022846"/>
    </source>
</evidence>
<gene>
    <name evidence="13" type="ORF">FGIG_10881</name>
</gene>
<dbReference type="GO" id="GO:0005858">
    <property type="term" value="C:axonemal dynein complex"/>
    <property type="evidence" value="ECO:0007669"/>
    <property type="project" value="TreeGrafter"/>
</dbReference>
<evidence type="ECO:0000256" key="7">
    <source>
        <dbReference type="ARBA" id="ARBA00023212"/>
    </source>
</evidence>
<evidence type="ECO:0000256" key="9">
    <source>
        <dbReference type="ARBA" id="ARBA00024190"/>
    </source>
</evidence>
<evidence type="ECO:0000256" key="2">
    <source>
        <dbReference type="ARBA" id="ARBA00022490"/>
    </source>
</evidence>
<dbReference type="PANTHER" id="PTHR12442">
    <property type="entry name" value="DYNEIN INTERMEDIATE CHAIN"/>
    <property type="match status" value="1"/>
</dbReference>
<reference evidence="13 14" key="1">
    <citation type="submission" date="2019-04" db="EMBL/GenBank/DDBJ databases">
        <title>Annotation for the trematode Fasciola gigantica.</title>
        <authorList>
            <person name="Choi Y.-J."/>
        </authorList>
    </citation>
    <scope>NUCLEOTIDE SEQUENCE [LARGE SCALE GENOMIC DNA]</scope>
    <source>
        <strain evidence="13">Uganda_cow_1</strain>
    </source>
</reference>
<dbReference type="GO" id="GO:0045503">
    <property type="term" value="F:dynein light chain binding"/>
    <property type="evidence" value="ECO:0007669"/>
    <property type="project" value="TreeGrafter"/>
</dbReference>
<dbReference type="GO" id="GO:0003341">
    <property type="term" value="P:cilium movement"/>
    <property type="evidence" value="ECO:0007669"/>
    <property type="project" value="TreeGrafter"/>
</dbReference>
<keyword evidence="2" id="KW-0963">Cytoplasm</keyword>
<evidence type="ECO:0000256" key="12">
    <source>
        <dbReference type="PROSITE-ProRule" id="PRU00221"/>
    </source>
</evidence>
<keyword evidence="4" id="KW-0677">Repeat</keyword>
<evidence type="ECO:0000256" key="8">
    <source>
        <dbReference type="ARBA" id="ARBA00023273"/>
    </source>
</evidence>
<proteinExistence type="predicted"/>
<protein>
    <recommendedName>
        <fullName evidence="10">Dynein axonemal intermediate chain 4</fullName>
    </recommendedName>
    <alternativeName>
        <fullName evidence="11">WD repeat-containing protein 78</fullName>
    </alternativeName>
</protein>
<comment type="subcellular location">
    <subcellularLocation>
        <location evidence="1">Cytoplasm</location>
        <location evidence="1">Cytoskeleton</location>
        <location evidence="1">Flagellum axoneme</location>
    </subcellularLocation>
    <subcellularLocation>
        <location evidence="9">Dynein axonemal particle</location>
    </subcellularLocation>
</comment>
<dbReference type="STRING" id="46835.A0A504YFW3"/>
<dbReference type="InterPro" id="IPR001680">
    <property type="entry name" value="WD40_rpt"/>
</dbReference>
<dbReference type="InterPro" id="IPR036322">
    <property type="entry name" value="WD40_repeat_dom_sf"/>
</dbReference>
<dbReference type="SUPFAM" id="SSF50978">
    <property type="entry name" value="WD40 repeat-like"/>
    <property type="match status" value="1"/>
</dbReference>
<dbReference type="InterPro" id="IPR015943">
    <property type="entry name" value="WD40/YVTN_repeat-like_dom_sf"/>
</dbReference>
<evidence type="ECO:0000256" key="6">
    <source>
        <dbReference type="ARBA" id="ARBA00023069"/>
    </source>
</evidence>
<evidence type="ECO:0000256" key="4">
    <source>
        <dbReference type="ARBA" id="ARBA00022737"/>
    </source>
</evidence>
<dbReference type="GO" id="GO:0120293">
    <property type="term" value="C:dynein axonemal particle"/>
    <property type="evidence" value="ECO:0007669"/>
    <property type="project" value="UniProtKB-SubCell"/>
</dbReference>
<keyword evidence="5" id="KW-0282">Flagellum</keyword>
<dbReference type="GO" id="GO:0045504">
    <property type="term" value="F:dynein heavy chain binding"/>
    <property type="evidence" value="ECO:0007669"/>
    <property type="project" value="TreeGrafter"/>
</dbReference>
<keyword evidence="8" id="KW-0966">Cell projection</keyword>
<dbReference type="PANTHER" id="PTHR12442:SF12">
    <property type="entry name" value="DYNEIN AXONEMAL INTERMEDIATE CHAIN 4"/>
    <property type="match status" value="1"/>
</dbReference>
<keyword evidence="14" id="KW-1185">Reference proteome</keyword>
<evidence type="ECO:0000256" key="10">
    <source>
        <dbReference type="ARBA" id="ARBA00040002"/>
    </source>
</evidence>
<dbReference type="OrthoDB" id="10259804at2759"/>
<dbReference type="EMBL" id="SUNJ01009912">
    <property type="protein sequence ID" value="TPP60043.1"/>
    <property type="molecule type" value="Genomic_DNA"/>
</dbReference>
<dbReference type="PROSITE" id="PS50082">
    <property type="entry name" value="WD_REPEATS_2"/>
    <property type="match status" value="2"/>
</dbReference>
<name>A0A504YFW3_FASGI</name>
<evidence type="ECO:0000256" key="11">
    <source>
        <dbReference type="ARBA" id="ARBA00041557"/>
    </source>
</evidence>
<comment type="caution">
    <text evidence="13">The sequence shown here is derived from an EMBL/GenBank/DDBJ whole genome shotgun (WGS) entry which is preliminary data.</text>
</comment>
<dbReference type="Proteomes" id="UP000316759">
    <property type="component" value="Unassembled WGS sequence"/>
</dbReference>
<sequence>MELNQLIILFSERIWPIECVPLLFVPPHLMVLKRSYVTAPGSVNSKSKRNESLISRTAFGCSIAFNKREPSIYVVGTEEGPIHKCSCSYNEQYLDTFLGHTASVYEIEWSPFLSDVFLSCSADWTIKVWHLDHQQCLINIQTNVNVVSSISWSPHNSIIFASANEGALEIWNLDHSTIDPFVLETVSSDANMTSVLFSESSESFCQTHTFDRLIDPHSFNPFPKLETEHIDTVQYIKDSPVWVLGWVPNRSDELTNIFTPKRRSIQSR</sequence>
<dbReference type="Pfam" id="PF00400">
    <property type="entry name" value="WD40"/>
    <property type="match status" value="2"/>
</dbReference>
<feature type="repeat" description="WD" evidence="12">
    <location>
        <begin position="140"/>
        <end position="174"/>
    </location>
</feature>
<accession>A0A504YFW3</accession>
<keyword evidence="7" id="KW-0206">Cytoskeleton</keyword>
<dbReference type="SMART" id="SM00320">
    <property type="entry name" value="WD40"/>
    <property type="match status" value="2"/>
</dbReference>
<organism evidence="13 14">
    <name type="scientific">Fasciola gigantica</name>
    <name type="common">Giant liver fluke</name>
    <dbReference type="NCBI Taxonomy" id="46835"/>
    <lineage>
        <taxon>Eukaryota</taxon>
        <taxon>Metazoa</taxon>
        <taxon>Spiralia</taxon>
        <taxon>Lophotrochozoa</taxon>
        <taxon>Platyhelminthes</taxon>
        <taxon>Trematoda</taxon>
        <taxon>Digenea</taxon>
        <taxon>Plagiorchiida</taxon>
        <taxon>Echinostomata</taxon>
        <taxon>Echinostomatoidea</taxon>
        <taxon>Fasciolidae</taxon>
        <taxon>Fasciola</taxon>
    </lineage>
</organism>
<evidence type="ECO:0000313" key="14">
    <source>
        <dbReference type="Proteomes" id="UP000316759"/>
    </source>
</evidence>
<dbReference type="InterPro" id="IPR050687">
    <property type="entry name" value="Dynein_IC"/>
</dbReference>
<feature type="repeat" description="WD" evidence="12">
    <location>
        <begin position="97"/>
        <end position="139"/>
    </location>
</feature>
<dbReference type="PROSITE" id="PS50294">
    <property type="entry name" value="WD_REPEATS_REGION"/>
    <property type="match status" value="2"/>
</dbReference>
<keyword evidence="3 12" id="KW-0853">WD repeat</keyword>
<evidence type="ECO:0000256" key="1">
    <source>
        <dbReference type="ARBA" id="ARBA00004611"/>
    </source>
</evidence>
<evidence type="ECO:0000313" key="13">
    <source>
        <dbReference type="EMBL" id="TPP60043.1"/>
    </source>
</evidence>
<evidence type="ECO:0000256" key="3">
    <source>
        <dbReference type="ARBA" id="ARBA00022574"/>
    </source>
</evidence>
<dbReference type="Gene3D" id="2.130.10.10">
    <property type="entry name" value="YVTN repeat-like/Quinoprotein amine dehydrogenase"/>
    <property type="match status" value="1"/>
</dbReference>
<dbReference type="AlphaFoldDB" id="A0A504YFW3"/>